<evidence type="ECO:0000256" key="7">
    <source>
        <dbReference type="ARBA" id="ARBA00023157"/>
    </source>
</evidence>
<evidence type="ECO:0000256" key="5">
    <source>
        <dbReference type="ARBA" id="ARBA00022801"/>
    </source>
</evidence>
<dbReference type="PANTHER" id="PTHR33938">
    <property type="entry name" value="FERULOYL ESTERASE B-RELATED"/>
    <property type="match status" value="1"/>
</dbReference>
<evidence type="ECO:0000256" key="6">
    <source>
        <dbReference type="ARBA" id="ARBA00022837"/>
    </source>
</evidence>
<organism evidence="8">
    <name type="scientific">marine metagenome</name>
    <dbReference type="NCBI Taxonomy" id="408172"/>
    <lineage>
        <taxon>unclassified sequences</taxon>
        <taxon>metagenomes</taxon>
        <taxon>ecological metagenomes</taxon>
    </lineage>
</organism>
<dbReference type="PROSITE" id="PS51257">
    <property type="entry name" value="PROKAR_LIPOPROTEIN"/>
    <property type="match status" value="1"/>
</dbReference>
<keyword evidence="3" id="KW-0479">Metal-binding</keyword>
<evidence type="ECO:0000256" key="4">
    <source>
        <dbReference type="ARBA" id="ARBA00022729"/>
    </source>
</evidence>
<dbReference type="PANTHER" id="PTHR33938:SF15">
    <property type="entry name" value="FERULOYL ESTERASE B-RELATED"/>
    <property type="match status" value="1"/>
</dbReference>
<keyword evidence="6" id="KW-0106">Calcium</keyword>
<dbReference type="InterPro" id="IPR011118">
    <property type="entry name" value="Tannase/feruloyl_esterase"/>
</dbReference>
<dbReference type="InterPro" id="IPR029058">
    <property type="entry name" value="AB_hydrolase_fold"/>
</dbReference>
<comment type="similarity">
    <text evidence="1">Belongs to the tannase family.</text>
</comment>
<dbReference type="AlphaFoldDB" id="A0A381SYN5"/>
<dbReference type="Pfam" id="PF07519">
    <property type="entry name" value="Tannase"/>
    <property type="match status" value="1"/>
</dbReference>
<evidence type="ECO:0000256" key="3">
    <source>
        <dbReference type="ARBA" id="ARBA00022723"/>
    </source>
</evidence>
<dbReference type="Gene3D" id="3.40.50.1820">
    <property type="entry name" value="alpha/beta hydrolase"/>
    <property type="match status" value="1"/>
</dbReference>
<dbReference type="GO" id="GO:0046872">
    <property type="term" value="F:metal ion binding"/>
    <property type="evidence" value="ECO:0007669"/>
    <property type="project" value="UniProtKB-KW"/>
</dbReference>
<accession>A0A381SYN5</accession>
<keyword evidence="4" id="KW-0732">Signal</keyword>
<evidence type="ECO:0000256" key="1">
    <source>
        <dbReference type="ARBA" id="ARBA00006249"/>
    </source>
</evidence>
<keyword evidence="2" id="KW-0719">Serine esterase</keyword>
<evidence type="ECO:0000313" key="8">
    <source>
        <dbReference type="EMBL" id="SVA07517.1"/>
    </source>
</evidence>
<protein>
    <recommendedName>
        <fullName evidence="9">Tannase/feruloyl esterase family alpha/beta hydrolase</fullName>
    </recommendedName>
</protein>
<evidence type="ECO:0000256" key="2">
    <source>
        <dbReference type="ARBA" id="ARBA00022487"/>
    </source>
</evidence>
<proteinExistence type="inferred from homology"/>
<keyword evidence="7" id="KW-1015">Disulfide bond</keyword>
<dbReference type="EMBL" id="UINC01003577">
    <property type="protein sequence ID" value="SVA07517.1"/>
    <property type="molecule type" value="Genomic_DNA"/>
</dbReference>
<reference evidence="8" key="1">
    <citation type="submission" date="2018-05" db="EMBL/GenBank/DDBJ databases">
        <authorList>
            <person name="Lanie J.A."/>
            <person name="Ng W.-L."/>
            <person name="Kazmierczak K.M."/>
            <person name="Andrzejewski T.M."/>
            <person name="Davidsen T.M."/>
            <person name="Wayne K.J."/>
            <person name="Tettelin H."/>
            <person name="Glass J.I."/>
            <person name="Rusch D."/>
            <person name="Podicherti R."/>
            <person name="Tsui H.-C.T."/>
            <person name="Winkler M.E."/>
        </authorList>
    </citation>
    <scope>NUCLEOTIDE SEQUENCE</scope>
</reference>
<sequence>MRTRLCSAVLLAFTGAIVGACSVGEATLAPAPGDACAAIAGTSLGLPYTTFTIAEEVAAPFTPPETFSSRGFVVEDGAFCRVAGTATPEEGSEINFEVWLPHADAWNGRFQGIGSGGSAGAIRYPQLAVAVQNGYAAVATDNGHTSNSGFDGSWSLGHPVRLIDFGYRAQHEATVAGKAVTRAYYGRDADHAYFVGCSQGGHHALMEAQRFPDDYDGIVAGAPANYWIGLMTGELWSGLATTKDPAQDLPREKLPVLGAAVLEACDALDGLEDGLIDDPRACAFDPAVLRCDGADGADCLTAGQVAAARAIYAGPSRPSTGEQLFPGYALGSEYFEQPGGRGGWGAYWAGITEPGGSTADFMRYSVFKDPDYDVLEFDFDADWDLANNRPIGNDQTLGSALNAIDPDLSAFKANGGKLISYHGWADPLVTANLAVHYYESVIAEQGGIDQTTDFYRLFMAPGMAHCRGGPGPDRFDAVTALERWVEDGIPPDQIVASKMVDGDVTRSRPLCAFPQVARYTGSGSVDDAANFACVDAD</sequence>
<name>A0A381SYN5_9ZZZZ</name>
<keyword evidence="5" id="KW-0378">Hydrolase</keyword>
<dbReference type="SUPFAM" id="SSF53474">
    <property type="entry name" value="alpha/beta-Hydrolases"/>
    <property type="match status" value="1"/>
</dbReference>
<gene>
    <name evidence="8" type="ORF">METZ01_LOCUS60371</name>
</gene>
<evidence type="ECO:0008006" key="9">
    <source>
        <dbReference type="Google" id="ProtNLM"/>
    </source>
</evidence>
<dbReference type="GO" id="GO:0052689">
    <property type="term" value="F:carboxylic ester hydrolase activity"/>
    <property type="evidence" value="ECO:0007669"/>
    <property type="project" value="UniProtKB-KW"/>
</dbReference>